<evidence type="ECO:0000313" key="2">
    <source>
        <dbReference type="EMBL" id="EDV27316.1"/>
    </source>
</evidence>
<dbReference type="RefSeq" id="XP_002109150.1">
    <property type="nucleotide sequence ID" value="XM_002109114.1"/>
</dbReference>
<feature type="region of interest" description="Disordered" evidence="1">
    <location>
        <begin position="37"/>
        <end position="73"/>
    </location>
</feature>
<dbReference type="EMBL" id="DS985242">
    <property type="protein sequence ID" value="EDV27316.1"/>
    <property type="molecule type" value="Genomic_DNA"/>
</dbReference>
<keyword evidence="3" id="KW-1185">Reference proteome</keyword>
<dbReference type="Proteomes" id="UP000009022">
    <property type="component" value="Unassembled WGS sequence"/>
</dbReference>
<evidence type="ECO:0000313" key="3">
    <source>
        <dbReference type="Proteomes" id="UP000009022"/>
    </source>
</evidence>
<dbReference type="KEGG" id="tad:TRIADDRAFT_52883"/>
<dbReference type="AlphaFoldDB" id="B3RMQ2"/>
<feature type="compositionally biased region" description="Basic and acidic residues" evidence="1">
    <location>
        <begin position="57"/>
        <end position="72"/>
    </location>
</feature>
<dbReference type="InParanoid" id="B3RMQ2"/>
<dbReference type="CTD" id="6750365"/>
<reference evidence="2 3" key="1">
    <citation type="journal article" date="2008" name="Nature">
        <title>The Trichoplax genome and the nature of placozoans.</title>
        <authorList>
            <person name="Srivastava M."/>
            <person name="Begovic E."/>
            <person name="Chapman J."/>
            <person name="Putnam N.H."/>
            <person name="Hellsten U."/>
            <person name="Kawashima T."/>
            <person name="Kuo A."/>
            <person name="Mitros T."/>
            <person name="Salamov A."/>
            <person name="Carpenter M.L."/>
            <person name="Signorovitch A.Y."/>
            <person name="Moreno M.A."/>
            <person name="Kamm K."/>
            <person name="Grimwood J."/>
            <person name="Schmutz J."/>
            <person name="Shapiro H."/>
            <person name="Grigoriev I.V."/>
            <person name="Buss L.W."/>
            <person name="Schierwater B."/>
            <person name="Dellaporta S.L."/>
            <person name="Rokhsar D.S."/>
        </authorList>
    </citation>
    <scope>NUCLEOTIDE SEQUENCE [LARGE SCALE GENOMIC DNA]</scope>
    <source>
        <strain evidence="2 3">Grell-BS-1999</strain>
    </source>
</reference>
<accession>B3RMQ2</accession>
<evidence type="ECO:0000256" key="1">
    <source>
        <dbReference type="SAM" id="MobiDB-lite"/>
    </source>
</evidence>
<name>B3RMQ2_TRIAD</name>
<protein>
    <submittedName>
        <fullName evidence="2">Uncharacterized protein</fullName>
    </submittedName>
</protein>
<dbReference type="GeneID" id="6750365"/>
<sequence>MTQIFSNENVVNADKDIVNNKNAQVKDIPIEVNREASFENTEKSSSNKTSSINNREIFNKEKRPEQSNDHDPSYQNLQESRIARNGIDSVDDCLAQERTTENIDLIEDPLARENFAEMCVCLADKQSVQERSAEEGIDLVDDGSRHCISSGEEALNLLHDNSSLLWYGKLVVESN</sequence>
<proteinExistence type="predicted"/>
<gene>
    <name evidence="2" type="ORF">TRIADDRAFT_52883</name>
</gene>
<organism evidence="2 3">
    <name type="scientific">Trichoplax adhaerens</name>
    <name type="common">Trichoplax reptans</name>
    <dbReference type="NCBI Taxonomy" id="10228"/>
    <lineage>
        <taxon>Eukaryota</taxon>
        <taxon>Metazoa</taxon>
        <taxon>Placozoa</taxon>
        <taxon>Uniplacotomia</taxon>
        <taxon>Trichoplacea</taxon>
        <taxon>Trichoplacidae</taxon>
        <taxon>Trichoplax</taxon>
    </lineage>
</organism>
<dbReference type="HOGENOM" id="CLU_1534527_0_0_1"/>